<dbReference type="CDD" id="cd06171">
    <property type="entry name" value="Sigma70_r4"/>
    <property type="match status" value="1"/>
</dbReference>
<dbReference type="InterPro" id="IPR014284">
    <property type="entry name" value="RNA_pol_sigma-70_dom"/>
</dbReference>
<accession>A0ABT9VZN8</accession>
<evidence type="ECO:0000256" key="5">
    <source>
        <dbReference type="ARBA" id="ARBA00023163"/>
    </source>
</evidence>
<reference evidence="8 9" key="1">
    <citation type="submission" date="2023-07" db="EMBL/GenBank/DDBJ databases">
        <title>Genomic Encyclopedia of Type Strains, Phase IV (KMG-IV): sequencing the most valuable type-strain genomes for metagenomic binning, comparative biology and taxonomic classification.</title>
        <authorList>
            <person name="Goeker M."/>
        </authorList>
    </citation>
    <scope>NUCLEOTIDE SEQUENCE [LARGE SCALE GENOMIC DNA]</scope>
    <source>
        <strain evidence="8 9">DSM 12751</strain>
    </source>
</reference>
<keyword evidence="4" id="KW-0238">DNA-binding</keyword>
<comment type="caution">
    <text evidence="8">The sequence shown here is derived from an EMBL/GenBank/DDBJ whole genome shotgun (WGS) entry which is preliminary data.</text>
</comment>
<sequence length="192" mass="22918">MDDKEIHLLLKSMKLGDKEAFHAFYMLTHQHIYRTVYFLTKYKQDTVDLVNEIYIEIFGAYENYDPEYSFRSWLNGLIARQCHSYHRKSWRKLRILQKSKLLHRAEKPDVESHVLKKVDREQMLILVDKLSYKLKEVVILRYYHDHTLEEIAGMLDIPLGTVKSRHHAAIQKLRQFKDFAEIVRKGASPNVT</sequence>
<keyword evidence="9" id="KW-1185">Reference proteome</keyword>
<dbReference type="SUPFAM" id="SSF88659">
    <property type="entry name" value="Sigma3 and sigma4 domains of RNA polymerase sigma factors"/>
    <property type="match status" value="1"/>
</dbReference>
<dbReference type="NCBIfam" id="TIGR02937">
    <property type="entry name" value="sigma70-ECF"/>
    <property type="match status" value="1"/>
</dbReference>
<proteinExistence type="inferred from homology"/>
<evidence type="ECO:0000259" key="7">
    <source>
        <dbReference type="Pfam" id="PF04545"/>
    </source>
</evidence>
<evidence type="ECO:0000256" key="3">
    <source>
        <dbReference type="ARBA" id="ARBA00023082"/>
    </source>
</evidence>
<dbReference type="Gene3D" id="1.10.10.10">
    <property type="entry name" value="Winged helix-like DNA-binding domain superfamily/Winged helix DNA-binding domain"/>
    <property type="match status" value="1"/>
</dbReference>
<gene>
    <name evidence="8" type="ORF">J2S11_002178</name>
</gene>
<dbReference type="InterPro" id="IPR013325">
    <property type="entry name" value="RNA_pol_sigma_r2"/>
</dbReference>
<organism evidence="8 9">
    <name type="scientific">Caldalkalibacillus horti</name>
    <dbReference type="NCBI Taxonomy" id="77523"/>
    <lineage>
        <taxon>Bacteria</taxon>
        <taxon>Bacillati</taxon>
        <taxon>Bacillota</taxon>
        <taxon>Bacilli</taxon>
        <taxon>Bacillales</taxon>
        <taxon>Bacillaceae</taxon>
        <taxon>Caldalkalibacillus</taxon>
    </lineage>
</organism>
<evidence type="ECO:0000313" key="8">
    <source>
        <dbReference type="EMBL" id="MDQ0166277.1"/>
    </source>
</evidence>
<dbReference type="RefSeq" id="WP_307394337.1">
    <property type="nucleotide sequence ID" value="NZ_BAAADK010000048.1"/>
</dbReference>
<dbReference type="InterPro" id="IPR039425">
    <property type="entry name" value="RNA_pol_sigma-70-like"/>
</dbReference>
<dbReference type="Pfam" id="PF04542">
    <property type="entry name" value="Sigma70_r2"/>
    <property type="match status" value="1"/>
</dbReference>
<dbReference type="Gene3D" id="1.10.1740.10">
    <property type="match status" value="1"/>
</dbReference>
<feature type="domain" description="RNA polymerase sigma-70 region 2" evidence="6">
    <location>
        <begin position="25"/>
        <end position="91"/>
    </location>
</feature>
<dbReference type="EMBL" id="JAUSTY010000007">
    <property type="protein sequence ID" value="MDQ0166277.1"/>
    <property type="molecule type" value="Genomic_DNA"/>
</dbReference>
<dbReference type="Pfam" id="PF04545">
    <property type="entry name" value="Sigma70_r4"/>
    <property type="match status" value="1"/>
</dbReference>
<name>A0ABT9VZN8_9BACI</name>
<keyword evidence="3" id="KW-0731">Sigma factor</keyword>
<dbReference type="InterPro" id="IPR036388">
    <property type="entry name" value="WH-like_DNA-bd_sf"/>
</dbReference>
<dbReference type="Proteomes" id="UP001235840">
    <property type="component" value="Unassembled WGS sequence"/>
</dbReference>
<evidence type="ECO:0000259" key="6">
    <source>
        <dbReference type="Pfam" id="PF04542"/>
    </source>
</evidence>
<dbReference type="InterPro" id="IPR013324">
    <property type="entry name" value="RNA_pol_sigma_r3/r4-like"/>
</dbReference>
<feature type="domain" description="RNA polymerase sigma-70 region 4" evidence="7">
    <location>
        <begin position="128"/>
        <end position="175"/>
    </location>
</feature>
<keyword evidence="2" id="KW-0805">Transcription regulation</keyword>
<dbReference type="InterPro" id="IPR007630">
    <property type="entry name" value="RNA_pol_sigma70_r4"/>
</dbReference>
<evidence type="ECO:0000256" key="2">
    <source>
        <dbReference type="ARBA" id="ARBA00023015"/>
    </source>
</evidence>
<dbReference type="PANTHER" id="PTHR43133:SF60">
    <property type="entry name" value="RNA POLYMERASE SIGMA FACTOR SIGV"/>
    <property type="match status" value="1"/>
</dbReference>
<keyword evidence="5" id="KW-0804">Transcription</keyword>
<evidence type="ECO:0000313" key="9">
    <source>
        <dbReference type="Proteomes" id="UP001235840"/>
    </source>
</evidence>
<protein>
    <submittedName>
        <fullName evidence="8">RNA polymerase sigma-70 factor (ECF subfamily)</fullName>
    </submittedName>
</protein>
<evidence type="ECO:0000256" key="1">
    <source>
        <dbReference type="ARBA" id="ARBA00010641"/>
    </source>
</evidence>
<dbReference type="SUPFAM" id="SSF88946">
    <property type="entry name" value="Sigma2 domain of RNA polymerase sigma factors"/>
    <property type="match status" value="1"/>
</dbReference>
<evidence type="ECO:0000256" key="4">
    <source>
        <dbReference type="ARBA" id="ARBA00023125"/>
    </source>
</evidence>
<dbReference type="InterPro" id="IPR007627">
    <property type="entry name" value="RNA_pol_sigma70_r2"/>
</dbReference>
<dbReference type="PANTHER" id="PTHR43133">
    <property type="entry name" value="RNA POLYMERASE ECF-TYPE SIGMA FACTO"/>
    <property type="match status" value="1"/>
</dbReference>
<comment type="similarity">
    <text evidence="1">Belongs to the sigma-70 factor family. ECF subfamily.</text>
</comment>
<dbReference type="NCBIfam" id="NF009195">
    <property type="entry name" value="PRK12543.1"/>
    <property type="match status" value="1"/>
</dbReference>